<dbReference type="EMBL" id="NHZO01000136">
    <property type="protein sequence ID" value="PHQ51751.1"/>
    <property type="molecule type" value="Genomic_DNA"/>
</dbReference>
<evidence type="ECO:0000313" key="3">
    <source>
        <dbReference type="Proteomes" id="UP000222531"/>
    </source>
</evidence>
<keyword evidence="3" id="KW-1185">Reference proteome</keyword>
<feature type="signal peptide" evidence="1">
    <location>
        <begin position="1"/>
        <end position="28"/>
    </location>
</feature>
<protein>
    <recommendedName>
        <fullName evidence="4">Secreted protein</fullName>
    </recommendedName>
</protein>
<organism evidence="2 3">
    <name type="scientific">Streptomyces cinnamoneus</name>
    <name type="common">Streptoverticillium cinnamoneum</name>
    <dbReference type="NCBI Taxonomy" id="53446"/>
    <lineage>
        <taxon>Bacteria</taxon>
        <taxon>Bacillati</taxon>
        <taxon>Actinomycetota</taxon>
        <taxon>Actinomycetes</taxon>
        <taxon>Kitasatosporales</taxon>
        <taxon>Streptomycetaceae</taxon>
        <taxon>Streptomyces</taxon>
        <taxon>Streptomyces cinnamoneus group</taxon>
    </lineage>
</organism>
<reference evidence="2 3" key="1">
    <citation type="journal article" date="2017" name="Biochemistry">
        <title>Identification of the Biosynthetic Pathway for the Antibiotic Bicyclomycin.</title>
        <authorList>
            <person name="Patteson J."/>
            <person name="Cai W."/>
            <person name="Johnson R.A."/>
            <person name="Santa Maria K."/>
            <person name="Li B."/>
        </authorList>
    </citation>
    <scope>NUCLEOTIDE SEQUENCE [LARGE SCALE GENOMIC DNA]</scope>
    <source>
        <strain evidence="2 3">ATCC 21532</strain>
    </source>
</reference>
<dbReference type="AlphaFoldDB" id="A0A2G1XKP8"/>
<evidence type="ECO:0000313" key="2">
    <source>
        <dbReference type="EMBL" id="PHQ51751.1"/>
    </source>
</evidence>
<gene>
    <name evidence="2" type="ORF">BLA24_11735</name>
</gene>
<evidence type="ECO:0000256" key="1">
    <source>
        <dbReference type="SAM" id="SignalP"/>
    </source>
</evidence>
<keyword evidence="1" id="KW-0732">Signal</keyword>
<evidence type="ECO:0008006" key="4">
    <source>
        <dbReference type="Google" id="ProtNLM"/>
    </source>
</evidence>
<feature type="chain" id="PRO_5044381026" description="Secreted protein" evidence="1">
    <location>
        <begin position="29"/>
        <end position="172"/>
    </location>
</feature>
<accession>A0A2G1XKP8</accession>
<name>A0A2G1XKP8_STRCJ</name>
<dbReference type="RefSeq" id="WP_099198947.1">
    <property type="nucleotide sequence ID" value="NZ_JBIRXA010000002.1"/>
</dbReference>
<comment type="caution">
    <text evidence="2">The sequence shown here is derived from an EMBL/GenBank/DDBJ whole genome shotgun (WGS) entry which is preliminary data.</text>
</comment>
<proteinExistence type="predicted"/>
<sequence>MRVTKFTTAAAAAVCGSLALGIAGPALADGLASEPAVVESAPGSAADRLDPIGGLGDTLSLGSRIGTEARSRTVDLQRLQELRQRLRESADRLHTAVRAQTPARAADPVSDVKGQLDKLVKDVTDLLAAVQAKDVAKVTTLVNTVVADLQALLTSVPKLLTNAAPLPVPLPL</sequence>
<dbReference type="Proteomes" id="UP000222531">
    <property type="component" value="Unassembled WGS sequence"/>
</dbReference>